<evidence type="ECO:0000313" key="2">
    <source>
        <dbReference type="EMBL" id="BAO54365.1"/>
    </source>
</evidence>
<feature type="transmembrane region" description="Helical" evidence="1">
    <location>
        <begin position="209"/>
        <end position="242"/>
    </location>
</feature>
<feature type="transmembrane region" description="Helical" evidence="1">
    <location>
        <begin position="7"/>
        <end position="26"/>
    </location>
</feature>
<dbReference type="Pfam" id="PF26314">
    <property type="entry name" value="MptA_B_family"/>
    <property type="match status" value="1"/>
</dbReference>
<feature type="transmembrane region" description="Helical" evidence="1">
    <location>
        <begin position="434"/>
        <end position="453"/>
    </location>
</feature>
<feature type="transmembrane region" description="Helical" evidence="1">
    <location>
        <begin position="254"/>
        <end position="273"/>
    </location>
</feature>
<dbReference type="STRING" id="1454201.NMS_0356"/>
<feature type="transmembrane region" description="Helical" evidence="1">
    <location>
        <begin position="32"/>
        <end position="52"/>
    </location>
</feature>
<keyword evidence="1" id="KW-0812">Transmembrane</keyword>
<gene>
    <name evidence="2" type="ORF">NMS_0356</name>
</gene>
<feature type="transmembrane region" description="Helical" evidence="1">
    <location>
        <begin position="282"/>
        <end position="301"/>
    </location>
</feature>
<feature type="transmembrane region" description="Helical" evidence="1">
    <location>
        <begin position="376"/>
        <end position="396"/>
    </location>
</feature>
<dbReference type="RefSeq" id="WP_041495096.1">
    <property type="nucleotide sequence ID" value="NZ_AP014548.1"/>
</dbReference>
<dbReference type="AlphaFoldDB" id="W8VPA8"/>
<organism evidence="2 3">
    <name type="scientific">Nonlabens marinus S1-08</name>
    <dbReference type="NCBI Taxonomy" id="1454201"/>
    <lineage>
        <taxon>Bacteria</taxon>
        <taxon>Pseudomonadati</taxon>
        <taxon>Bacteroidota</taxon>
        <taxon>Flavobacteriia</taxon>
        <taxon>Flavobacteriales</taxon>
        <taxon>Flavobacteriaceae</taxon>
        <taxon>Nonlabens</taxon>
    </lineage>
</organism>
<evidence type="ECO:0000313" key="3">
    <source>
        <dbReference type="Proteomes" id="UP000031760"/>
    </source>
</evidence>
<feature type="transmembrane region" description="Helical" evidence="1">
    <location>
        <begin position="313"/>
        <end position="330"/>
    </location>
</feature>
<protein>
    <recommendedName>
        <fullName evidence="4">Mannosyltransferase</fullName>
    </recommendedName>
</protein>
<dbReference type="GO" id="GO:0005886">
    <property type="term" value="C:plasma membrane"/>
    <property type="evidence" value="ECO:0007669"/>
    <property type="project" value="UniProtKB-SubCell"/>
</dbReference>
<proteinExistence type="predicted"/>
<dbReference type="KEGG" id="nmf:NMS_0356"/>
<feature type="transmembrane region" description="Helical" evidence="1">
    <location>
        <begin position="179"/>
        <end position="197"/>
    </location>
</feature>
<evidence type="ECO:0000256" key="1">
    <source>
        <dbReference type="SAM" id="Phobius"/>
    </source>
</evidence>
<feature type="transmembrane region" description="Helical" evidence="1">
    <location>
        <begin position="342"/>
        <end position="364"/>
    </location>
</feature>
<accession>W8VPA8</accession>
<name>W8VPA8_9FLAO</name>
<reference evidence="2 3" key="1">
    <citation type="journal article" date="2014" name="Proc. Natl. Acad. Sci. U.S.A.">
        <title>Functional characterization of flavobacteria rhodopsins reveals a unique class of light-driven chloride pump in bacteria.</title>
        <authorList>
            <person name="Yoshizawa S."/>
            <person name="Kumagai Y."/>
            <person name="Kim H."/>
            <person name="Ogura Y."/>
            <person name="Hayashi T."/>
            <person name="Iwasaki W."/>
            <person name="DeLong E.F."/>
            <person name="Kogure K."/>
        </authorList>
    </citation>
    <scope>NUCLEOTIDE SEQUENCE [LARGE SCALE GENOMIC DNA]</scope>
    <source>
        <strain evidence="2 3">S1-08</strain>
    </source>
</reference>
<dbReference type="Proteomes" id="UP000031760">
    <property type="component" value="Chromosome"/>
</dbReference>
<feature type="transmembrane region" description="Helical" evidence="1">
    <location>
        <begin position="408"/>
        <end position="428"/>
    </location>
</feature>
<sequence length="465" mass="53858">MKARLQNGFGILLILSFLECAVFSSLPRKQFLDSLICYTTLFVFFGGFYWIFKTAQSREIQLFSFKLGRLWQRPPHILVWLIAGIVLRLVFLWNTPTLSQDFFRFIWDGHLLLNGLNPYIYLPDDLIAAGVEVVPNAQLLHSSMGELSSGHYTNYPPLNQLFFAAAAYLGGDNLLMTVVWMRVFIIAADVVVFFYGLRLLRLIGKPDYLILLYFLNPFVIIELTANLHWEGVMACLMLMGVYYFITYQRLKSPVFIGFSILLKLLPVMILPLLLKGMKWKRWFLYFGILAATVSLGFAPFISADLIENYGSSVGLWFGTFEFNASVYYIIREIGFQITGYNIIGTVGKILPVITLMSILLLAVIRKNQFPEILLTSILFSFTIYLLFSTTVHPWYLTIPLLFSIFTKYRYMVIWSGLVFVSYSAYSNALFQENMWWIGIEYSMVIAFLTYELWVQSRWMPNTRYK</sequence>
<feature type="transmembrane region" description="Helical" evidence="1">
    <location>
        <begin position="73"/>
        <end position="93"/>
    </location>
</feature>
<keyword evidence="1" id="KW-1133">Transmembrane helix</keyword>
<dbReference type="HOGENOM" id="CLU_606589_0_0_10"/>
<dbReference type="OrthoDB" id="1491846at2"/>
<evidence type="ECO:0008006" key="4">
    <source>
        <dbReference type="Google" id="ProtNLM"/>
    </source>
</evidence>
<dbReference type="GO" id="GO:0016758">
    <property type="term" value="F:hexosyltransferase activity"/>
    <property type="evidence" value="ECO:0007669"/>
    <property type="project" value="InterPro"/>
</dbReference>
<keyword evidence="1" id="KW-0472">Membrane</keyword>
<keyword evidence="3" id="KW-1185">Reference proteome</keyword>
<dbReference type="EMBL" id="AP014548">
    <property type="protein sequence ID" value="BAO54365.1"/>
    <property type="molecule type" value="Genomic_DNA"/>
</dbReference>